<proteinExistence type="predicted"/>
<keyword evidence="2" id="KW-0067">ATP-binding</keyword>
<dbReference type="Gene3D" id="3.40.50.300">
    <property type="entry name" value="P-loop containing nucleotide triphosphate hydrolases"/>
    <property type="match status" value="1"/>
</dbReference>
<dbReference type="EMBL" id="CAFBLQ010000016">
    <property type="protein sequence ID" value="CAB4861442.1"/>
    <property type="molecule type" value="Genomic_DNA"/>
</dbReference>
<evidence type="ECO:0000256" key="2">
    <source>
        <dbReference type="ARBA" id="ARBA00022840"/>
    </source>
</evidence>
<accession>A0A6J7CS35</accession>
<dbReference type="AlphaFoldDB" id="A0A6J7CS35"/>
<evidence type="ECO:0000256" key="1">
    <source>
        <dbReference type="ARBA" id="ARBA00022741"/>
    </source>
</evidence>
<dbReference type="GO" id="GO:0005524">
    <property type="term" value="F:ATP binding"/>
    <property type="evidence" value="ECO:0007669"/>
    <property type="project" value="UniProtKB-KW"/>
</dbReference>
<dbReference type="InterPro" id="IPR027417">
    <property type="entry name" value="P-loop_NTPase"/>
</dbReference>
<dbReference type="GO" id="GO:0004140">
    <property type="term" value="F:dephospho-CoA kinase activity"/>
    <property type="evidence" value="ECO:0007669"/>
    <property type="project" value="InterPro"/>
</dbReference>
<reference evidence="3" key="1">
    <citation type="submission" date="2020-05" db="EMBL/GenBank/DDBJ databases">
        <authorList>
            <person name="Chiriac C."/>
            <person name="Salcher M."/>
            <person name="Ghai R."/>
            <person name="Kavagutti S V."/>
        </authorList>
    </citation>
    <scope>NUCLEOTIDE SEQUENCE</scope>
</reference>
<gene>
    <name evidence="3" type="ORF">UFOPK3423_00252</name>
</gene>
<dbReference type="Pfam" id="PF01121">
    <property type="entry name" value="CoaE"/>
    <property type="match status" value="1"/>
</dbReference>
<dbReference type="SUPFAM" id="SSF52540">
    <property type="entry name" value="P-loop containing nucleoside triphosphate hydrolases"/>
    <property type="match status" value="1"/>
</dbReference>
<keyword evidence="1" id="KW-0547">Nucleotide-binding</keyword>
<name>A0A6J7CS35_9ZZZZ</name>
<dbReference type="PROSITE" id="PS51219">
    <property type="entry name" value="DPCK"/>
    <property type="match status" value="1"/>
</dbReference>
<evidence type="ECO:0000313" key="3">
    <source>
        <dbReference type="EMBL" id="CAB4861442.1"/>
    </source>
</evidence>
<protein>
    <submittedName>
        <fullName evidence="3">Unannotated protein</fullName>
    </submittedName>
</protein>
<dbReference type="GO" id="GO:0015937">
    <property type="term" value="P:coenzyme A biosynthetic process"/>
    <property type="evidence" value="ECO:0007669"/>
    <property type="project" value="InterPro"/>
</dbReference>
<organism evidence="3">
    <name type="scientific">freshwater metagenome</name>
    <dbReference type="NCBI Taxonomy" id="449393"/>
    <lineage>
        <taxon>unclassified sequences</taxon>
        <taxon>metagenomes</taxon>
        <taxon>ecological metagenomes</taxon>
    </lineage>
</organism>
<sequence length="82" mass="8625">MEVPLLFESGGEAAYDATIAVIAEEGLRAARAAARGHEAVDERAARQLSQEEKAARATYVVRNDGTVEVLEAELATILAALG</sequence>
<dbReference type="InterPro" id="IPR001977">
    <property type="entry name" value="Depp_CoAkinase"/>
</dbReference>